<keyword evidence="3" id="KW-1185">Reference proteome</keyword>
<evidence type="ECO:0000313" key="3">
    <source>
        <dbReference type="Proteomes" id="UP001153678"/>
    </source>
</evidence>
<dbReference type="Proteomes" id="UP001153678">
    <property type="component" value="Unassembled WGS sequence"/>
</dbReference>
<evidence type="ECO:0000313" key="2">
    <source>
        <dbReference type="EMBL" id="CAI2183158.1"/>
    </source>
</evidence>
<comment type="caution">
    <text evidence="2">The sequence shown here is derived from an EMBL/GenBank/DDBJ whole genome shotgun (WGS) entry which is preliminary data.</text>
</comment>
<reference evidence="2" key="1">
    <citation type="submission" date="2022-08" db="EMBL/GenBank/DDBJ databases">
        <authorList>
            <person name="Kallberg Y."/>
            <person name="Tangrot J."/>
            <person name="Rosling A."/>
        </authorList>
    </citation>
    <scope>NUCLEOTIDE SEQUENCE</scope>
    <source>
        <strain evidence="2">Wild A</strain>
    </source>
</reference>
<evidence type="ECO:0000256" key="1">
    <source>
        <dbReference type="SAM" id="MobiDB-lite"/>
    </source>
</evidence>
<feature type="compositionally biased region" description="Basic and acidic residues" evidence="1">
    <location>
        <begin position="29"/>
        <end position="44"/>
    </location>
</feature>
<name>A0A9W4WSQ9_9GLOM</name>
<gene>
    <name evidence="2" type="ORF">FWILDA_LOCUS10939</name>
</gene>
<accession>A0A9W4WSQ9</accession>
<protein>
    <submittedName>
        <fullName evidence="2">19373_t:CDS:1</fullName>
    </submittedName>
</protein>
<organism evidence="2 3">
    <name type="scientific">Funneliformis geosporum</name>
    <dbReference type="NCBI Taxonomy" id="1117311"/>
    <lineage>
        <taxon>Eukaryota</taxon>
        <taxon>Fungi</taxon>
        <taxon>Fungi incertae sedis</taxon>
        <taxon>Mucoromycota</taxon>
        <taxon>Glomeromycotina</taxon>
        <taxon>Glomeromycetes</taxon>
        <taxon>Glomerales</taxon>
        <taxon>Glomeraceae</taxon>
        <taxon>Funneliformis</taxon>
    </lineage>
</organism>
<dbReference type="EMBL" id="CAMKVN010002953">
    <property type="protein sequence ID" value="CAI2183158.1"/>
    <property type="molecule type" value="Genomic_DNA"/>
</dbReference>
<feature type="region of interest" description="Disordered" evidence="1">
    <location>
        <begin position="25"/>
        <end position="44"/>
    </location>
</feature>
<dbReference type="AlphaFoldDB" id="A0A9W4WSQ9"/>
<sequence length="44" mass="4823">MPLPSQVPRKGGNSKGLVETFVRVNANSPRKEDGEPQHVAHRDS</sequence>
<proteinExistence type="predicted"/>